<comment type="caution">
    <text evidence="4">The sequence shown here is derived from an EMBL/GenBank/DDBJ whole genome shotgun (WGS) entry which is preliminary data.</text>
</comment>
<evidence type="ECO:0000313" key="5">
    <source>
        <dbReference type="Proteomes" id="UP001620520"/>
    </source>
</evidence>
<dbReference type="PANTHER" id="PTHR43248">
    <property type="entry name" value="2-SUCCINYL-6-HYDROXY-2,4-CYCLOHEXADIENE-1-CARBOXYLATE SYNTHASE"/>
    <property type="match status" value="1"/>
</dbReference>
<comment type="similarity">
    <text evidence="1">Belongs to the peptidase S33 family.</text>
</comment>
<evidence type="ECO:0000256" key="1">
    <source>
        <dbReference type="ARBA" id="ARBA00010088"/>
    </source>
</evidence>
<dbReference type="Gene3D" id="3.40.50.1820">
    <property type="entry name" value="alpha/beta hydrolase"/>
    <property type="match status" value="1"/>
</dbReference>
<organism evidence="4 5">
    <name type="scientific">Paenarthrobacter histidinolovorans</name>
    <dbReference type="NCBI Taxonomy" id="43664"/>
    <lineage>
        <taxon>Bacteria</taxon>
        <taxon>Bacillati</taxon>
        <taxon>Actinomycetota</taxon>
        <taxon>Actinomycetes</taxon>
        <taxon>Micrococcales</taxon>
        <taxon>Micrococcaceae</taxon>
        <taxon>Paenarthrobacter</taxon>
    </lineage>
</organism>
<dbReference type="PRINTS" id="PR00793">
    <property type="entry name" value="PROAMNOPTASE"/>
</dbReference>
<protein>
    <submittedName>
        <fullName evidence="4">Pimeloyl-ACP methyl ester carboxylesterase</fullName>
    </submittedName>
</protein>
<dbReference type="InterPro" id="IPR029058">
    <property type="entry name" value="AB_hydrolase_fold"/>
</dbReference>
<dbReference type="PANTHER" id="PTHR43248:SF2">
    <property type="entry name" value="PROLYL AMINOPEPTIDASE"/>
    <property type="match status" value="1"/>
</dbReference>
<evidence type="ECO:0000256" key="2">
    <source>
        <dbReference type="ARBA" id="ARBA00022801"/>
    </source>
</evidence>
<evidence type="ECO:0000259" key="3">
    <source>
        <dbReference type="Pfam" id="PF00561"/>
    </source>
</evidence>
<feature type="domain" description="AB hydrolase-1" evidence="3">
    <location>
        <begin position="68"/>
        <end position="212"/>
    </location>
</feature>
<name>A0ABW8N6I9_9MICC</name>
<dbReference type="InterPro" id="IPR000073">
    <property type="entry name" value="AB_hydrolase_1"/>
</dbReference>
<dbReference type="RefSeq" id="WP_404594321.1">
    <property type="nucleotide sequence ID" value="NZ_JBIYEW010000003.1"/>
</dbReference>
<reference evidence="4 5" key="1">
    <citation type="submission" date="2024-10" db="EMBL/GenBank/DDBJ databases">
        <title>Novel secondary metabolite-producing bacteria for plant disease control.</title>
        <authorList>
            <person name="Chevrette M."/>
        </authorList>
    </citation>
    <scope>NUCLEOTIDE SEQUENCE [LARGE SCALE GENOMIC DNA]</scope>
    <source>
        <strain evidence="4 5">J30 TE3557</strain>
    </source>
</reference>
<keyword evidence="5" id="KW-1185">Reference proteome</keyword>
<evidence type="ECO:0000313" key="4">
    <source>
        <dbReference type="EMBL" id="MFK4639191.1"/>
    </source>
</evidence>
<dbReference type="InterPro" id="IPR051601">
    <property type="entry name" value="Serine_prot/Carboxylest_S33"/>
</dbReference>
<dbReference type="SUPFAM" id="SSF53474">
    <property type="entry name" value="alpha/beta-Hydrolases"/>
    <property type="match status" value="1"/>
</dbReference>
<proteinExistence type="inferred from homology"/>
<gene>
    <name evidence="4" type="ORF">ABIA52_002080</name>
</gene>
<dbReference type="Proteomes" id="UP001620520">
    <property type="component" value="Unassembled WGS sequence"/>
</dbReference>
<keyword evidence="2" id="KW-0378">Hydrolase</keyword>
<dbReference type="Pfam" id="PF00561">
    <property type="entry name" value="Abhydrolase_1"/>
    <property type="match status" value="1"/>
</dbReference>
<accession>A0ABW8N6I9</accession>
<dbReference type="EMBL" id="JBIYEW010000003">
    <property type="protein sequence ID" value="MFK4639191.1"/>
    <property type="molecule type" value="Genomic_DNA"/>
</dbReference>
<dbReference type="InterPro" id="IPR002410">
    <property type="entry name" value="Peptidase_S33"/>
</dbReference>
<sequence length="445" mass="49435">MAEAQSAKHGHTVLNRHEFRGVRTVEHYFTVPLVHSPGDNEANSETITVFAREYSSTAHTAEEAARLPWLLFLQGGPGGRGNRVTSLAGWMKAAARDFRILMLDQRGTGLSTPVERQTLELRGDAAAQAEYLTHFRADSIVADAEFIRGILGSGPWTVMGQSFGGFCALTYLSFAPEGLREVLITGGLAPLEGPADRVYQATFKRVAARNAEYFEWYPEDREKVTRIVRHLERTPEFLASGERLTPERFQMVGSFLGGNTRVDALHYLLEDAFIDTLDGERLSEAFLEQVRGLVSRAANPLYAVLHESIYGQGEATNWAAWRVLEDYPEFEPGAAKPLLTGEMVYPWYFEQDPSLVPLRDVAELLAARKDWKPLYDTATLAANTVPVAAAVYKDDIYVDHDLSLETAAAVRGLQAWVTSDFHHDGIAEDGEGIFKRLLGMVRSAR</sequence>